<dbReference type="SUPFAM" id="SSF53474">
    <property type="entry name" value="alpha/beta-Hydrolases"/>
    <property type="match status" value="1"/>
</dbReference>
<keyword evidence="3" id="KW-1185">Reference proteome</keyword>
<dbReference type="InterPro" id="IPR029058">
    <property type="entry name" value="AB_hydrolase_fold"/>
</dbReference>
<evidence type="ECO:0000259" key="1">
    <source>
        <dbReference type="Pfam" id="PF00561"/>
    </source>
</evidence>
<dbReference type="PRINTS" id="PR00111">
    <property type="entry name" value="ABHYDROLASE"/>
</dbReference>
<dbReference type="EMBL" id="JBHSOG010000030">
    <property type="protein sequence ID" value="MFC5769378.1"/>
    <property type="molecule type" value="Genomic_DNA"/>
</dbReference>
<dbReference type="InterPro" id="IPR050266">
    <property type="entry name" value="AB_hydrolase_sf"/>
</dbReference>
<dbReference type="Proteomes" id="UP001595974">
    <property type="component" value="Unassembled WGS sequence"/>
</dbReference>
<dbReference type="Pfam" id="PF00561">
    <property type="entry name" value="Abhydrolase_1"/>
    <property type="match status" value="1"/>
</dbReference>
<proteinExistence type="predicted"/>
<comment type="caution">
    <text evidence="2">The sequence shown here is derived from an EMBL/GenBank/DDBJ whole genome shotgun (WGS) entry which is preliminary data.</text>
</comment>
<evidence type="ECO:0000313" key="2">
    <source>
        <dbReference type="EMBL" id="MFC5769378.1"/>
    </source>
</evidence>
<dbReference type="PANTHER" id="PTHR43798:SF33">
    <property type="entry name" value="HYDROLASE, PUTATIVE (AFU_ORTHOLOGUE AFUA_2G14860)-RELATED"/>
    <property type="match status" value="1"/>
</dbReference>
<sequence length="292" mass="32676">MKTSRSRFADVRGVRYHLREWGGEGAPKLFMLHGWMDVSASFQFVVDALAHEWHVIAPDWRGFGRSGWWGDGYWFPDYLADLDAILRMVEPDAPVRLVGHSMGGNVACMYAGVRPSRVARVVALDAFGLVDRAADEAPGRYEKWLNELAGPATFRDYADFDALAQRLQRDNPRLPAERARWLAGHLGERVGCEGGTVVRLAGDPAHRRVNPVLYRRAEAEACWRRATAPVMWVEPADPALRRHLGVGDEAHDAARDCFRALSVVTLEGAGHNLHHEQPEALARIIEPFLLSQ</sequence>
<dbReference type="RefSeq" id="WP_096452251.1">
    <property type="nucleotide sequence ID" value="NZ_JBHSOG010000030.1"/>
</dbReference>
<dbReference type="InterPro" id="IPR000639">
    <property type="entry name" value="Epox_hydrolase-like"/>
</dbReference>
<organism evidence="2 3">
    <name type="scientific">Thauera sinica</name>
    <dbReference type="NCBI Taxonomy" id="2665146"/>
    <lineage>
        <taxon>Bacteria</taxon>
        <taxon>Pseudomonadati</taxon>
        <taxon>Pseudomonadota</taxon>
        <taxon>Betaproteobacteria</taxon>
        <taxon>Rhodocyclales</taxon>
        <taxon>Zoogloeaceae</taxon>
        <taxon>Thauera</taxon>
    </lineage>
</organism>
<reference evidence="3" key="1">
    <citation type="journal article" date="2019" name="Int. J. Syst. Evol. Microbiol.">
        <title>The Global Catalogue of Microorganisms (GCM) 10K type strain sequencing project: providing services to taxonomists for standard genome sequencing and annotation.</title>
        <authorList>
            <consortium name="The Broad Institute Genomics Platform"/>
            <consortium name="The Broad Institute Genome Sequencing Center for Infectious Disease"/>
            <person name="Wu L."/>
            <person name="Ma J."/>
        </authorList>
    </citation>
    <scope>NUCLEOTIDE SEQUENCE [LARGE SCALE GENOMIC DNA]</scope>
    <source>
        <strain evidence="3">SHR3</strain>
    </source>
</reference>
<dbReference type="InterPro" id="IPR000073">
    <property type="entry name" value="AB_hydrolase_1"/>
</dbReference>
<evidence type="ECO:0000313" key="3">
    <source>
        <dbReference type="Proteomes" id="UP001595974"/>
    </source>
</evidence>
<dbReference type="GO" id="GO:0016787">
    <property type="term" value="F:hydrolase activity"/>
    <property type="evidence" value="ECO:0007669"/>
    <property type="project" value="UniProtKB-KW"/>
</dbReference>
<dbReference type="PANTHER" id="PTHR43798">
    <property type="entry name" value="MONOACYLGLYCEROL LIPASE"/>
    <property type="match status" value="1"/>
</dbReference>
<dbReference type="Gene3D" id="3.40.50.1820">
    <property type="entry name" value="alpha/beta hydrolase"/>
    <property type="match status" value="1"/>
</dbReference>
<keyword evidence="2" id="KW-0378">Hydrolase</keyword>
<dbReference type="PRINTS" id="PR00412">
    <property type="entry name" value="EPOXHYDRLASE"/>
</dbReference>
<accession>A0ABW1AQ03</accession>
<gene>
    <name evidence="2" type="ORF">ACFPTN_08315</name>
</gene>
<name>A0ABW1AQ03_9RHOO</name>
<feature type="domain" description="AB hydrolase-1" evidence="1">
    <location>
        <begin position="29"/>
        <end position="162"/>
    </location>
</feature>
<protein>
    <submittedName>
        <fullName evidence="2">Alpha/beta fold hydrolase</fullName>
    </submittedName>
</protein>